<evidence type="ECO:0000313" key="2">
    <source>
        <dbReference type="Proteomes" id="UP000235861"/>
    </source>
</evidence>
<protein>
    <recommendedName>
        <fullName evidence="3">DUF481 domain-containing protein</fullName>
    </recommendedName>
</protein>
<dbReference type="InterPro" id="IPR007433">
    <property type="entry name" value="DUF481"/>
</dbReference>
<proteinExistence type="predicted"/>
<accession>A0A2H9U9I7</accession>
<evidence type="ECO:0008006" key="3">
    <source>
        <dbReference type="Google" id="ProtNLM"/>
    </source>
</evidence>
<gene>
    <name evidence="1" type="ORF">CUC53_01185</name>
</gene>
<sequence>MHNGDRLTGTIENVSDSQVRITLPYGSTITVKRSALKRWRLTNEDKPKPTVKTGMKFLTFAPDDLHAWIWTGSSDLNVKLKHTQTKTNNVNIKGNVEVSSLEWRYSLDGEYIYETANNLTNSHEYQLKPMLDFFFDQHWFLRSGIDVNYKMLASRYMDLDYAIGPGYRFWNDKRHRLELMIQAGLARSYFEEGYWDTTNIKIFDERIINYPLLNVGWDYRQPLRVWQENIEIFSKGGYKRFIAQPSSYLTRERLMKGSIGLRYYFNHHVRLSLSSDLDWEDMHLNINDSDISIDNREWRHYLSLGASF</sequence>
<comment type="caution">
    <text evidence="1">The sequence shown here is derived from an EMBL/GenBank/DDBJ whole genome shotgun (WGS) entry which is preliminary data.</text>
</comment>
<keyword evidence="2" id="KW-1185">Reference proteome</keyword>
<evidence type="ECO:0000313" key="1">
    <source>
        <dbReference type="EMBL" id="PJG60696.1"/>
    </source>
</evidence>
<organism evidence="1 2">
    <name type="scientific">Aeromonas cavernicola</name>
    <dbReference type="NCBI Taxonomy" id="1006623"/>
    <lineage>
        <taxon>Bacteria</taxon>
        <taxon>Pseudomonadati</taxon>
        <taxon>Pseudomonadota</taxon>
        <taxon>Gammaproteobacteria</taxon>
        <taxon>Aeromonadales</taxon>
        <taxon>Aeromonadaceae</taxon>
        <taxon>Aeromonas</taxon>
    </lineage>
</organism>
<dbReference type="Pfam" id="PF04338">
    <property type="entry name" value="DUF481"/>
    <property type="match status" value="1"/>
</dbReference>
<dbReference type="EMBL" id="PGGC01000005">
    <property type="protein sequence ID" value="PJG60696.1"/>
    <property type="molecule type" value="Genomic_DNA"/>
</dbReference>
<reference evidence="1 2" key="1">
    <citation type="submission" date="2017-11" db="EMBL/GenBank/DDBJ databases">
        <title>Draft genome sequence of environmental isolate Aeromonas cavernicola sp. nov. MDC 2508.</title>
        <authorList>
            <person name="Colston S.M."/>
            <person name="Navarro A."/>
            <person name="Martinez-Murcia A.J."/>
            <person name="Graf J."/>
        </authorList>
    </citation>
    <scope>NUCLEOTIDE SEQUENCE [LARGE SCALE GENOMIC DNA]</scope>
    <source>
        <strain evidence="1 2">MDC 2508</strain>
    </source>
</reference>
<name>A0A2H9U9I7_9GAMM</name>
<dbReference type="Proteomes" id="UP000235861">
    <property type="component" value="Unassembled WGS sequence"/>
</dbReference>
<dbReference type="OrthoDB" id="9806250at2"/>
<dbReference type="AlphaFoldDB" id="A0A2H9U9I7"/>